<evidence type="ECO:0000259" key="3">
    <source>
        <dbReference type="Pfam" id="PF24793"/>
    </source>
</evidence>
<evidence type="ECO:0000256" key="2">
    <source>
        <dbReference type="ARBA" id="ARBA00023277"/>
    </source>
</evidence>
<name>A0A193FEF8_9BORD</name>
<dbReference type="InterPro" id="IPR023296">
    <property type="entry name" value="Glyco_hydro_beta-prop_sf"/>
</dbReference>
<evidence type="ECO:0000313" key="7">
    <source>
        <dbReference type="Proteomes" id="UP000092213"/>
    </source>
</evidence>
<dbReference type="KEGG" id="bbro:BAU06_07465"/>
<sequence>MEKKTVALLVNATNQAGWVHDVAQWLAHEENFHLAALIVAWDDTQSTERSLPWSRDPLGTVARLESRMLDTRHRAQLATSDLSASMPPDTPVLDLAITGRAGARVAADAEQLRALMALRLDVILILGGPAVRGELASLPTHGVWMPVHSELKDQQDVAHAGFWEVYQRADHTTVKLWRLGATEQADELIDARSFNTEVFWLKNRARALSLANLMIFDTLQATVSPERRKQPSSSLQIHTAMTPPRPAQWDGAAYLARQAWLASSMVLRRAMKRNVRWRIGMCPTGRQEVVTSEAAVMVPPKGRFFADPFVYTRNGQPYIFFEDYYFRERKGKISVATYIDGAFRFLGVVLDLPYHLSFPYIFEYDGDTYMVPETCGNRTIELWKCSEFPLKWELHRTLMNNISAVDTIVFPYEGRWWLFTNIDRTDGVSHCDELFAFHAERPDSDRWTPHTLNPIVHSPVKARNAGMILAPDGSVVRCAQSQGFQHYGKGVSLNRIEELTPHTYREADGPVHYPSFLRKPYASMHHWHHHGGHTVFDFAFME</sequence>
<reference evidence="6 7" key="1">
    <citation type="submission" date="2016-06" db="EMBL/GenBank/DDBJ databases">
        <title>Complete genome sequences of Bordetella bronchialis and Bordetella flabilis.</title>
        <authorList>
            <person name="LiPuma J.J."/>
            <person name="Spilker T."/>
        </authorList>
    </citation>
    <scope>NUCLEOTIDE SEQUENCE [LARGE SCALE GENOMIC DNA]</scope>
    <source>
        <strain evidence="5 7">AU17976</strain>
        <strain evidence="4 6">AU3182</strain>
    </source>
</reference>
<dbReference type="Gene3D" id="2.115.10.20">
    <property type="entry name" value="Glycosyl hydrolase domain, family 43"/>
    <property type="match status" value="1"/>
</dbReference>
<dbReference type="Pfam" id="PF24793">
    <property type="entry name" value="GINT1_N"/>
    <property type="match status" value="1"/>
</dbReference>
<dbReference type="InterPro" id="IPR052176">
    <property type="entry name" value="Glycosyl_Hydrlase_43_Enz"/>
</dbReference>
<protein>
    <recommendedName>
        <fullName evidence="3">Glucosamine inositolphosphorylceramide transferase 1 N-terminal domain-containing protein</fullName>
    </recommendedName>
</protein>
<dbReference type="Proteomes" id="UP000092213">
    <property type="component" value="Chromosome"/>
</dbReference>
<keyword evidence="6" id="KW-1185">Reference proteome</keyword>
<gene>
    <name evidence="4" type="ORF">BAU06_07465</name>
    <name evidence="5" type="ORF">BAU08_07695</name>
</gene>
<dbReference type="OrthoDB" id="3771157at2"/>
<dbReference type="PANTHER" id="PTHR43772">
    <property type="entry name" value="ENDO-1,4-BETA-XYLANASE"/>
    <property type="match status" value="1"/>
</dbReference>
<dbReference type="GO" id="GO:0045493">
    <property type="term" value="P:xylan catabolic process"/>
    <property type="evidence" value="ECO:0007669"/>
    <property type="project" value="UniProtKB-KW"/>
</dbReference>
<dbReference type="EMBL" id="CP016170">
    <property type="protein sequence ID" value="ANN66147.1"/>
    <property type="molecule type" value="Genomic_DNA"/>
</dbReference>
<dbReference type="EMBL" id="CP016171">
    <property type="protein sequence ID" value="ANN71228.1"/>
    <property type="molecule type" value="Genomic_DNA"/>
</dbReference>
<keyword evidence="1" id="KW-0858">Xylan degradation</keyword>
<feature type="domain" description="Glucosamine inositolphosphorylceramide transferase 1 N-terminal" evidence="3">
    <location>
        <begin position="289"/>
        <end position="513"/>
    </location>
</feature>
<dbReference type="AlphaFoldDB" id="A0A193FEF8"/>
<dbReference type="Proteomes" id="UP000091897">
    <property type="component" value="Chromosome"/>
</dbReference>
<evidence type="ECO:0000313" key="4">
    <source>
        <dbReference type="EMBL" id="ANN66147.1"/>
    </source>
</evidence>
<evidence type="ECO:0000256" key="1">
    <source>
        <dbReference type="ARBA" id="ARBA00022651"/>
    </source>
</evidence>
<proteinExistence type="predicted"/>
<dbReference type="InterPro" id="IPR056442">
    <property type="entry name" value="GINT1_N"/>
</dbReference>
<evidence type="ECO:0000313" key="6">
    <source>
        <dbReference type="Proteomes" id="UP000091897"/>
    </source>
</evidence>
<keyword evidence="2" id="KW-0119">Carbohydrate metabolism</keyword>
<evidence type="ECO:0000313" key="5">
    <source>
        <dbReference type="EMBL" id="ANN71228.1"/>
    </source>
</evidence>
<dbReference type="RefSeq" id="WP_066346445.1">
    <property type="nucleotide sequence ID" value="NZ_CBCSFJ010000019.1"/>
</dbReference>
<dbReference type="PANTHER" id="PTHR43772:SF2">
    <property type="entry name" value="PUTATIVE (AFU_ORTHOLOGUE AFUA_2G04480)-RELATED"/>
    <property type="match status" value="1"/>
</dbReference>
<keyword evidence="1" id="KW-0624">Polysaccharide degradation</keyword>
<organism evidence="5 7">
    <name type="scientific">Bordetella bronchialis</name>
    <dbReference type="NCBI Taxonomy" id="463025"/>
    <lineage>
        <taxon>Bacteria</taxon>
        <taxon>Pseudomonadati</taxon>
        <taxon>Pseudomonadota</taxon>
        <taxon>Betaproteobacteria</taxon>
        <taxon>Burkholderiales</taxon>
        <taxon>Alcaligenaceae</taxon>
        <taxon>Bordetella</taxon>
    </lineage>
</organism>
<dbReference type="SUPFAM" id="SSF75005">
    <property type="entry name" value="Arabinanase/levansucrase/invertase"/>
    <property type="match status" value="1"/>
</dbReference>
<accession>A0A193FEF8</accession>
<dbReference type="STRING" id="463025.BAU08_07695"/>